<evidence type="ECO:0000259" key="4">
    <source>
        <dbReference type="PROSITE" id="PS50001"/>
    </source>
</evidence>
<feature type="region of interest" description="Disordered" evidence="3">
    <location>
        <begin position="1"/>
        <end position="72"/>
    </location>
</feature>
<protein>
    <submittedName>
        <fullName evidence="5">SH2 domain-containing protein 2A</fullName>
    </submittedName>
</protein>
<proteinExistence type="predicted"/>
<keyword evidence="6" id="KW-1185">Reference proteome</keyword>
<evidence type="ECO:0000313" key="5">
    <source>
        <dbReference type="EMBL" id="GAB0200919.1"/>
    </source>
</evidence>
<feature type="region of interest" description="Disordered" evidence="3">
    <location>
        <begin position="209"/>
        <end position="234"/>
    </location>
</feature>
<accession>A0ABC9XUH2</accession>
<dbReference type="EMBL" id="BAAFJT010000029">
    <property type="protein sequence ID" value="GAB0200919.1"/>
    <property type="molecule type" value="Genomic_DNA"/>
</dbReference>
<dbReference type="PANTHER" id="PTHR14388">
    <property type="entry name" value="T CELL-SPECIFIC ADAPTER PROTEIN TSAD"/>
    <property type="match status" value="1"/>
</dbReference>
<dbReference type="FunFam" id="3.30.505.10:FF:000103">
    <property type="entry name" value="Si:ch73-109i22.2"/>
    <property type="match status" value="1"/>
</dbReference>
<dbReference type="PROSITE" id="PS50001">
    <property type="entry name" value="SH2"/>
    <property type="match status" value="1"/>
</dbReference>
<gene>
    <name evidence="5" type="ORF">GRJ2_002557400</name>
</gene>
<dbReference type="SUPFAM" id="SSF55550">
    <property type="entry name" value="SH2 domain"/>
    <property type="match status" value="1"/>
</dbReference>
<evidence type="ECO:0000256" key="3">
    <source>
        <dbReference type="SAM" id="MobiDB-lite"/>
    </source>
</evidence>
<feature type="compositionally biased region" description="Polar residues" evidence="3">
    <location>
        <begin position="394"/>
        <end position="411"/>
    </location>
</feature>
<organism evidence="5 6">
    <name type="scientific">Grus japonensis</name>
    <name type="common">Japanese crane</name>
    <name type="synonym">Red-crowned crane</name>
    <dbReference type="NCBI Taxonomy" id="30415"/>
    <lineage>
        <taxon>Eukaryota</taxon>
        <taxon>Metazoa</taxon>
        <taxon>Chordata</taxon>
        <taxon>Craniata</taxon>
        <taxon>Vertebrata</taxon>
        <taxon>Euteleostomi</taxon>
        <taxon>Archelosauria</taxon>
        <taxon>Archosauria</taxon>
        <taxon>Dinosauria</taxon>
        <taxon>Saurischia</taxon>
        <taxon>Theropoda</taxon>
        <taxon>Coelurosauria</taxon>
        <taxon>Aves</taxon>
        <taxon>Neognathae</taxon>
        <taxon>Neoaves</taxon>
        <taxon>Gruiformes</taxon>
        <taxon>Gruidae</taxon>
        <taxon>Grus</taxon>
    </lineage>
</organism>
<dbReference type="PANTHER" id="PTHR14388:SF9">
    <property type="entry name" value="SH2 DOMAIN-CONTAINING PROTEIN 2A"/>
    <property type="match status" value="1"/>
</dbReference>
<dbReference type="InterPro" id="IPR036860">
    <property type="entry name" value="SH2_dom_sf"/>
</dbReference>
<feature type="region of interest" description="Disordered" evidence="3">
    <location>
        <begin position="329"/>
        <end position="423"/>
    </location>
</feature>
<dbReference type="Pfam" id="PF00017">
    <property type="entry name" value="SH2"/>
    <property type="match status" value="1"/>
</dbReference>
<dbReference type="InterPro" id="IPR000980">
    <property type="entry name" value="SH2"/>
</dbReference>
<dbReference type="PRINTS" id="PR00401">
    <property type="entry name" value="SH2DOMAIN"/>
</dbReference>
<name>A0ABC9XUH2_GRUJA</name>
<evidence type="ECO:0000313" key="6">
    <source>
        <dbReference type="Proteomes" id="UP001623348"/>
    </source>
</evidence>
<comment type="caution">
    <text evidence="5">The sequence shown here is derived from an EMBL/GenBank/DDBJ whole genome shotgun (WGS) entry which is preliminary data.</text>
</comment>
<reference evidence="5 6" key="1">
    <citation type="submission" date="2024-06" db="EMBL/GenBank/DDBJ databases">
        <title>The draft genome of Grus japonensis, version 3.</title>
        <authorList>
            <person name="Nabeshima K."/>
            <person name="Suzuki S."/>
            <person name="Onuma M."/>
        </authorList>
    </citation>
    <scope>NUCLEOTIDE SEQUENCE [LARGE SCALE GENOMIC DNA]</scope>
    <source>
        <strain evidence="5 6">451A</strain>
    </source>
</reference>
<feature type="compositionally biased region" description="Basic and acidic residues" evidence="3">
    <location>
        <begin position="10"/>
        <end position="20"/>
    </location>
</feature>
<dbReference type="Proteomes" id="UP001623348">
    <property type="component" value="Unassembled WGS sequence"/>
</dbReference>
<evidence type="ECO:0000256" key="1">
    <source>
        <dbReference type="ARBA" id="ARBA00022999"/>
    </source>
</evidence>
<dbReference type="SMART" id="SM00252">
    <property type="entry name" value="SH2"/>
    <property type="match status" value="1"/>
</dbReference>
<dbReference type="AlphaFoldDB" id="A0ABC9XUH2"/>
<keyword evidence="1 2" id="KW-0727">SH2 domain</keyword>
<sequence length="423" mass="46113">MDPQGPAWPGREDPMDDDRPLFSTFKPISENNTASTKPAPVLTPVQPQGHHDTHGRVPRGSGAALPGWSLPEGDPRPELVALRAQTRLWFEQTQARRLGAKGELPTWFHGFISRRETEQLLQDQPSGCFLVRFSESTVGFVLSYRGRERCRHFVLDQWPDGRYVILGEQSAHTELTDLLRHYAAAPIMPYHEFLTVPCRRAASIPPPLPAKASSLAAAQGPHSPSGSGAAPEGPYTQVHKEAVLPEPPAQPQSADPKYQQLMCFHVYAEPHEGIAPSPSAYYEVEEPIPFYATGRGSSPSSEENVYSEVAVARQDLPAPLPGGIRGAFSTLPPKPRAHRQLFRSASSQASKKRQLPAAPTAVRKERGGSGPAAEVPQGTTTNPRLEFDNPVGSRRTSGTKRATTAAGQESPENIYEQLSGDRL</sequence>
<evidence type="ECO:0000256" key="2">
    <source>
        <dbReference type="PROSITE-ProRule" id="PRU00191"/>
    </source>
</evidence>
<feature type="domain" description="SH2" evidence="4">
    <location>
        <begin position="107"/>
        <end position="198"/>
    </location>
</feature>
<dbReference type="Gene3D" id="3.30.505.10">
    <property type="entry name" value="SH2 domain"/>
    <property type="match status" value="1"/>
</dbReference>